<sequence length="148" mass="17297">TSKFKELSSQGQQQQQQQQQTKYNPKSSKKQSSNVYNLVELSRAPQLPIRAILNCFLKNAILMINPTTQIPWIRFEINDNTANCQAMSSESVFNWIYNKFADQKIQGDINQFYSLMIFHFMNQWGHRNVSIDIELVSPTDIPIIHRIF</sequence>
<keyword evidence="3" id="KW-1185">Reference proteome</keyword>
<dbReference type="EMBL" id="ASPP01042178">
    <property type="protein sequence ID" value="ETO00039.1"/>
    <property type="molecule type" value="Genomic_DNA"/>
</dbReference>
<proteinExistence type="predicted"/>
<reference evidence="2 3" key="1">
    <citation type="journal article" date="2013" name="Curr. Biol.">
        <title>The Genome of the Foraminiferan Reticulomyxa filosa.</title>
        <authorList>
            <person name="Glockner G."/>
            <person name="Hulsmann N."/>
            <person name="Schleicher M."/>
            <person name="Noegel A.A."/>
            <person name="Eichinger L."/>
            <person name="Gallinger C."/>
            <person name="Pawlowski J."/>
            <person name="Sierra R."/>
            <person name="Euteneuer U."/>
            <person name="Pillet L."/>
            <person name="Moustafa A."/>
            <person name="Platzer M."/>
            <person name="Groth M."/>
            <person name="Szafranski K."/>
            <person name="Schliwa M."/>
        </authorList>
    </citation>
    <scope>NUCLEOTIDE SEQUENCE [LARGE SCALE GENOMIC DNA]</scope>
</reference>
<dbReference type="AlphaFoldDB" id="X6LEQ0"/>
<gene>
    <name evidence="2" type="ORF">RFI_37421</name>
</gene>
<feature type="compositionally biased region" description="Polar residues" evidence="1">
    <location>
        <begin position="21"/>
        <end position="31"/>
    </location>
</feature>
<protein>
    <submittedName>
        <fullName evidence="2">Uncharacterized protein</fullName>
    </submittedName>
</protein>
<evidence type="ECO:0000256" key="1">
    <source>
        <dbReference type="SAM" id="MobiDB-lite"/>
    </source>
</evidence>
<organism evidence="2 3">
    <name type="scientific">Reticulomyxa filosa</name>
    <dbReference type="NCBI Taxonomy" id="46433"/>
    <lineage>
        <taxon>Eukaryota</taxon>
        <taxon>Sar</taxon>
        <taxon>Rhizaria</taxon>
        <taxon>Retaria</taxon>
        <taxon>Foraminifera</taxon>
        <taxon>Monothalamids</taxon>
        <taxon>Reticulomyxidae</taxon>
        <taxon>Reticulomyxa</taxon>
    </lineage>
</organism>
<feature type="non-terminal residue" evidence="2">
    <location>
        <position position="1"/>
    </location>
</feature>
<dbReference type="Proteomes" id="UP000023152">
    <property type="component" value="Unassembled WGS sequence"/>
</dbReference>
<feature type="region of interest" description="Disordered" evidence="1">
    <location>
        <begin position="1"/>
        <end position="31"/>
    </location>
</feature>
<evidence type="ECO:0000313" key="3">
    <source>
        <dbReference type="Proteomes" id="UP000023152"/>
    </source>
</evidence>
<comment type="caution">
    <text evidence="2">The sequence shown here is derived from an EMBL/GenBank/DDBJ whole genome shotgun (WGS) entry which is preliminary data.</text>
</comment>
<accession>X6LEQ0</accession>
<feature type="compositionally biased region" description="Low complexity" evidence="1">
    <location>
        <begin position="10"/>
        <end position="20"/>
    </location>
</feature>
<name>X6LEQ0_RETFI</name>
<evidence type="ECO:0000313" key="2">
    <source>
        <dbReference type="EMBL" id="ETO00039.1"/>
    </source>
</evidence>